<reference evidence="2 3" key="1">
    <citation type="submission" date="2024-10" db="EMBL/GenBank/DDBJ databases">
        <title>Updated reference genomes for cyclostephanoid diatoms.</title>
        <authorList>
            <person name="Roberts W.R."/>
            <person name="Alverson A.J."/>
        </authorList>
    </citation>
    <scope>NUCLEOTIDE SEQUENCE [LARGE SCALE GENOMIC DNA]</scope>
    <source>
        <strain evidence="2 3">AJA276-08</strain>
    </source>
</reference>
<sequence>MYRWVIDGIEEWSMSYCDLIVVNSNFTRGEVQRVFPSLFRSPDFDSTANSDRNGERVKVLYPSIESSLAKQRKISSGMNSNEVEVNYKTLFRESFLGPIVSLNRFEKKEKC</sequence>
<proteinExistence type="predicted"/>
<keyword evidence="1" id="KW-0808">Transferase</keyword>
<dbReference type="PANTHER" id="PTHR45918:SF1">
    <property type="entry name" value="ALPHA-1,3_1,6-MANNOSYLTRANSFERASE ALG2"/>
    <property type="match status" value="1"/>
</dbReference>
<evidence type="ECO:0000256" key="1">
    <source>
        <dbReference type="ARBA" id="ARBA00022679"/>
    </source>
</evidence>
<evidence type="ECO:0000313" key="2">
    <source>
        <dbReference type="EMBL" id="KAL3767703.1"/>
    </source>
</evidence>
<dbReference type="AlphaFoldDB" id="A0ABD3MUU2"/>
<keyword evidence="3" id="KW-1185">Reference proteome</keyword>
<protein>
    <submittedName>
        <fullName evidence="2">Uncharacterized protein</fullName>
    </submittedName>
</protein>
<name>A0ABD3MUU2_9STRA</name>
<evidence type="ECO:0000313" key="3">
    <source>
        <dbReference type="Proteomes" id="UP001530315"/>
    </source>
</evidence>
<gene>
    <name evidence="2" type="ORF">ACHAW5_007467</name>
</gene>
<dbReference type="GO" id="GO:0016740">
    <property type="term" value="F:transferase activity"/>
    <property type="evidence" value="ECO:0007669"/>
    <property type="project" value="UniProtKB-KW"/>
</dbReference>
<dbReference type="EMBL" id="JALLAZ020001697">
    <property type="protein sequence ID" value="KAL3767703.1"/>
    <property type="molecule type" value="Genomic_DNA"/>
</dbReference>
<dbReference type="PANTHER" id="PTHR45918">
    <property type="entry name" value="ALPHA-1,3/1,6-MANNOSYLTRANSFERASE ALG2"/>
    <property type="match status" value="1"/>
</dbReference>
<dbReference type="Proteomes" id="UP001530315">
    <property type="component" value="Unassembled WGS sequence"/>
</dbReference>
<dbReference type="InterPro" id="IPR027054">
    <property type="entry name" value="ALG2"/>
</dbReference>
<organism evidence="2 3">
    <name type="scientific">Stephanodiscus triporus</name>
    <dbReference type="NCBI Taxonomy" id="2934178"/>
    <lineage>
        <taxon>Eukaryota</taxon>
        <taxon>Sar</taxon>
        <taxon>Stramenopiles</taxon>
        <taxon>Ochrophyta</taxon>
        <taxon>Bacillariophyta</taxon>
        <taxon>Coscinodiscophyceae</taxon>
        <taxon>Thalassiosirophycidae</taxon>
        <taxon>Stephanodiscales</taxon>
        <taxon>Stephanodiscaceae</taxon>
        <taxon>Stephanodiscus</taxon>
    </lineage>
</organism>
<comment type="caution">
    <text evidence="2">The sequence shown here is derived from an EMBL/GenBank/DDBJ whole genome shotgun (WGS) entry which is preliminary data.</text>
</comment>
<accession>A0ABD3MUU2</accession>